<dbReference type="InterPro" id="IPR008160">
    <property type="entry name" value="Collagen"/>
</dbReference>
<keyword evidence="4" id="KW-1185">Reference proteome</keyword>
<evidence type="ECO:0000256" key="2">
    <source>
        <dbReference type="SAM" id="SignalP"/>
    </source>
</evidence>
<dbReference type="Proteomes" id="UP001497472">
    <property type="component" value="Unassembled WGS sequence"/>
</dbReference>
<feature type="compositionally biased region" description="Pro residues" evidence="1">
    <location>
        <begin position="56"/>
        <end position="65"/>
    </location>
</feature>
<feature type="region of interest" description="Disordered" evidence="1">
    <location>
        <begin position="27"/>
        <end position="109"/>
    </location>
</feature>
<feature type="signal peptide" evidence="2">
    <location>
        <begin position="1"/>
        <end position="16"/>
    </location>
</feature>
<proteinExistence type="predicted"/>
<protein>
    <submittedName>
        <fullName evidence="3">Uncharacterized protein</fullName>
    </submittedName>
</protein>
<gene>
    <name evidence="3" type="ORF">LNINA_LOCUS6173</name>
</gene>
<dbReference type="PANTHER" id="PTHR24637">
    <property type="entry name" value="COLLAGEN"/>
    <property type="match status" value="1"/>
</dbReference>
<dbReference type="EMBL" id="CAVLEF010000008">
    <property type="protein sequence ID" value="CAK1546616.1"/>
    <property type="molecule type" value="Genomic_DNA"/>
</dbReference>
<feature type="compositionally biased region" description="Pro residues" evidence="1">
    <location>
        <begin position="89"/>
        <end position="101"/>
    </location>
</feature>
<feature type="compositionally biased region" description="Low complexity" evidence="1">
    <location>
        <begin position="35"/>
        <end position="47"/>
    </location>
</feature>
<dbReference type="AlphaFoldDB" id="A0AAV1JB22"/>
<organism evidence="3 4">
    <name type="scientific">Leptosia nina</name>
    <dbReference type="NCBI Taxonomy" id="320188"/>
    <lineage>
        <taxon>Eukaryota</taxon>
        <taxon>Metazoa</taxon>
        <taxon>Ecdysozoa</taxon>
        <taxon>Arthropoda</taxon>
        <taxon>Hexapoda</taxon>
        <taxon>Insecta</taxon>
        <taxon>Pterygota</taxon>
        <taxon>Neoptera</taxon>
        <taxon>Endopterygota</taxon>
        <taxon>Lepidoptera</taxon>
        <taxon>Glossata</taxon>
        <taxon>Ditrysia</taxon>
        <taxon>Papilionoidea</taxon>
        <taxon>Pieridae</taxon>
        <taxon>Pierinae</taxon>
        <taxon>Leptosia</taxon>
    </lineage>
</organism>
<accession>A0AAV1JB22</accession>
<comment type="caution">
    <text evidence="3">The sequence shown here is derived from an EMBL/GenBank/DDBJ whole genome shotgun (WGS) entry which is preliminary data.</text>
</comment>
<name>A0AAV1JB22_9NEOP</name>
<evidence type="ECO:0000313" key="4">
    <source>
        <dbReference type="Proteomes" id="UP001497472"/>
    </source>
</evidence>
<reference evidence="3 4" key="1">
    <citation type="submission" date="2023-11" db="EMBL/GenBank/DDBJ databases">
        <authorList>
            <person name="Okamura Y."/>
        </authorList>
    </citation>
    <scope>NUCLEOTIDE SEQUENCE [LARGE SCALE GENOMIC DNA]</scope>
</reference>
<feature type="region of interest" description="Disordered" evidence="1">
    <location>
        <begin position="248"/>
        <end position="267"/>
    </location>
</feature>
<keyword evidence="2" id="KW-0732">Signal</keyword>
<sequence length="267" mass="28445">MDRCTILLFLCLVVNSFLPSLSFWGPPGPPGPQGPQGYQGPRGYQGPTGYEGQPGPRGPPGPLGFPGPTGHRGPSGPPGPSGPSGSPGPSGPPGPPGPPGQPGLATPRLKVGKGDEFESLANQIIASDEAYLNYCNKNKNSVQEIYGDDSYMLIYSVPGFKGANVNVKIKHTLISVVAIEAGKEFKDMRILPSMVNTTAAAWYVNGETIRMLLPYKIRLNQEMPKVCQTIDDNVKDVQEMPDVSNLERQNPHGYAVPNFSPKTKGHS</sequence>
<dbReference type="PANTHER" id="PTHR24637:SF428">
    <property type="entry name" value="SCAVENGER RECEPTOR CLASS A MEMBER 3"/>
    <property type="match status" value="1"/>
</dbReference>
<evidence type="ECO:0000256" key="1">
    <source>
        <dbReference type="SAM" id="MobiDB-lite"/>
    </source>
</evidence>
<feature type="chain" id="PRO_5043483081" evidence="2">
    <location>
        <begin position="17"/>
        <end position="267"/>
    </location>
</feature>
<evidence type="ECO:0000313" key="3">
    <source>
        <dbReference type="EMBL" id="CAK1546616.1"/>
    </source>
</evidence>
<dbReference type="Pfam" id="PF01391">
    <property type="entry name" value="Collagen"/>
    <property type="match status" value="1"/>
</dbReference>